<protein>
    <submittedName>
        <fullName evidence="1">2-methylfumaryl-CoA isomerase</fullName>
    </submittedName>
</protein>
<dbReference type="Proteomes" id="UP000298656">
    <property type="component" value="Chromosome 2"/>
</dbReference>
<dbReference type="PANTHER" id="PTHR48228">
    <property type="entry name" value="SUCCINYL-COA--D-CITRAMALATE COA-TRANSFERASE"/>
    <property type="match status" value="1"/>
</dbReference>
<accession>A0A4P8J3A6</accession>
<dbReference type="OrthoDB" id="5294844at2"/>
<dbReference type="InterPro" id="IPR044855">
    <property type="entry name" value="CoA-Trfase_III_dom3_sf"/>
</dbReference>
<dbReference type="Pfam" id="PF02515">
    <property type="entry name" value="CoA_transf_3"/>
    <property type="match status" value="1"/>
</dbReference>
<keyword evidence="1" id="KW-0413">Isomerase</keyword>
<dbReference type="SUPFAM" id="SSF89796">
    <property type="entry name" value="CoA-transferase family III (CaiB/BaiF)"/>
    <property type="match status" value="1"/>
</dbReference>
<dbReference type="InterPro" id="IPR023606">
    <property type="entry name" value="CoA-Trfase_III_dom_1_sf"/>
</dbReference>
<dbReference type="KEGG" id="tvl:FAZ95_35735"/>
<dbReference type="AlphaFoldDB" id="A0A4P8J3A6"/>
<evidence type="ECO:0000313" key="1">
    <source>
        <dbReference type="EMBL" id="QCP54314.1"/>
    </source>
</evidence>
<gene>
    <name evidence="1" type="ORF">FAZ95_35735</name>
</gene>
<organism evidence="1 2">
    <name type="scientific">Trinickia violacea</name>
    <dbReference type="NCBI Taxonomy" id="2571746"/>
    <lineage>
        <taxon>Bacteria</taxon>
        <taxon>Pseudomonadati</taxon>
        <taxon>Pseudomonadota</taxon>
        <taxon>Betaproteobacteria</taxon>
        <taxon>Burkholderiales</taxon>
        <taxon>Burkholderiaceae</taxon>
        <taxon>Trinickia</taxon>
    </lineage>
</organism>
<reference evidence="1 2" key="1">
    <citation type="submission" date="2019-05" db="EMBL/GenBank/DDBJ databases">
        <title>Burkholderia sp. DHOD12, isolated from subtropical forest soil.</title>
        <authorList>
            <person name="Gao Z.-H."/>
            <person name="Qiu L.-H."/>
        </authorList>
    </citation>
    <scope>NUCLEOTIDE SEQUENCE [LARGE SCALE GENOMIC DNA]</scope>
    <source>
        <strain evidence="1 2">DHOD12</strain>
    </source>
</reference>
<dbReference type="EMBL" id="CP040078">
    <property type="protein sequence ID" value="QCP54314.1"/>
    <property type="molecule type" value="Genomic_DNA"/>
</dbReference>
<sequence length="414" mass="44210">MTYGLLEGLRIIESSAFIAAPLAGLTLAEFGADVIRVDMIGGGIDYGRVPLAPSRRSLYWTGLNKGKRSIAIDLRRPEGRELVQALATAPDEDGGVLLTNIATSWLAHDLLASRRRDMITCLIQGNGDGSSAVDYTVNCATGYPAMTGGGSVNAPVNHVLPAWDVACAYQAAFSVLAAAGARRRTGDGAELRLALSDVAFSVLAHLGATAEAEVLGQERPSVGNHIYGAFGLDFGTADGKRIMVAAISFGQWKALVAACGMERDVERIERAHGLDLRNEVDRYEAREEIAAIVRAWCERRPLAEIDAVFERFGVCAGQYRTVRELVESDPRVSVKNPVFERIDTPGVGKHLAAGTPLRISGVARTPVRPAPLLGQDTDEILANVLRLDSPAIGKLHDEGIVAGADKDPTVTHRN</sequence>
<dbReference type="Gene3D" id="3.30.1540.10">
    <property type="entry name" value="formyl-coa transferase, domain 3"/>
    <property type="match status" value="1"/>
</dbReference>
<dbReference type="RefSeq" id="WP_137337082.1">
    <property type="nucleotide sequence ID" value="NZ_CP040078.1"/>
</dbReference>
<dbReference type="GO" id="GO:0016853">
    <property type="term" value="F:isomerase activity"/>
    <property type="evidence" value="ECO:0007669"/>
    <property type="project" value="UniProtKB-KW"/>
</dbReference>
<dbReference type="Gene3D" id="3.40.50.10540">
    <property type="entry name" value="Crotonobetainyl-coa:carnitine coa-transferase, domain 1"/>
    <property type="match status" value="1"/>
</dbReference>
<evidence type="ECO:0000313" key="2">
    <source>
        <dbReference type="Proteomes" id="UP000298656"/>
    </source>
</evidence>
<dbReference type="InterPro" id="IPR050509">
    <property type="entry name" value="CoA-transferase_III"/>
</dbReference>
<proteinExistence type="predicted"/>
<keyword evidence="2" id="KW-1185">Reference proteome</keyword>
<dbReference type="InterPro" id="IPR003673">
    <property type="entry name" value="CoA-Trfase_fam_III"/>
</dbReference>
<dbReference type="PANTHER" id="PTHR48228:SF5">
    <property type="entry name" value="ALPHA-METHYLACYL-COA RACEMASE"/>
    <property type="match status" value="1"/>
</dbReference>
<name>A0A4P8J3A6_9BURK</name>